<dbReference type="InterPro" id="IPR035902">
    <property type="entry name" value="Nuc_phospho_transferase"/>
</dbReference>
<dbReference type="PANTHER" id="PTHR43285:SF2">
    <property type="entry name" value="ANTHRANILATE PHOSPHORIBOSYLTRANSFERASE"/>
    <property type="match status" value="1"/>
</dbReference>
<dbReference type="Pfam" id="PF00591">
    <property type="entry name" value="Glycos_transf_3"/>
    <property type="match status" value="1"/>
</dbReference>
<sequence>MNSQKLIHSIIQKIATGPELSKNIETEEAEAAMSAILSGKIDEVQSAIFLIALRMKRETMEENIGILEALLKFTDCQKINVDNLIDIGDPYSGYNRSIPISAFLPPLLAELDLPTLIHGLDSVSPKYGLTHRHINQALGMNVDLSINESKTRIEDSDIGWSYVDQNQYCKPLHDLVPLRNKMVKRTVLNTVETLIGPLRGTKNHSILGYVHKPYPPIYATLCEQVGFSSSLIIRGIEGGVVPSLRQKGLMFSYHKGVEKARVEIDPKLLGINSELRAIAFPKEFENGIERDLLAEYVVNLGCSALSGESGMFYDGLVYSASLILWHLGKSKTLPSAADKVREILNSGKALNRLEAKSL</sequence>
<feature type="domain" description="Glycosyl transferase family 3 N-terminal" evidence="4">
    <location>
        <begin position="9"/>
        <end position="72"/>
    </location>
</feature>
<reference evidence="5" key="1">
    <citation type="submission" date="2018-05" db="EMBL/GenBank/DDBJ databases">
        <authorList>
            <person name="Lanie J.A."/>
            <person name="Ng W.-L."/>
            <person name="Kazmierczak K.M."/>
            <person name="Andrzejewski T.M."/>
            <person name="Davidsen T.M."/>
            <person name="Wayne K.J."/>
            <person name="Tettelin H."/>
            <person name="Glass J.I."/>
            <person name="Rusch D."/>
            <person name="Podicherti R."/>
            <person name="Tsui H.-C.T."/>
            <person name="Winkler M.E."/>
        </authorList>
    </citation>
    <scope>NUCLEOTIDE SEQUENCE</scope>
</reference>
<keyword evidence="2" id="KW-0808">Transferase</keyword>
<evidence type="ECO:0000259" key="3">
    <source>
        <dbReference type="Pfam" id="PF00591"/>
    </source>
</evidence>
<dbReference type="GO" id="GO:0000162">
    <property type="term" value="P:L-tryptophan biosynthetic process"/>
    <property type="evidence" value="ECO:0007669"/>
    <property type="project" value="InterPro"/>
</dbReference>
<dbReference type="InterPro" id="IPR000312">
    <property type="entry name" value="Glycosyl_Trfase_fam3"/>
</dbReference>
<dbReference type="SUPFAM" id="SSF47648">
    <property type="entry name" value="Nucleoside phosphorylase/phosphoribosyltransferase N-terminal domain"/>
    <property type="match status" value="1"/>
</dbReference>
<dbReference type="Pfam" id="PF02885">
    <property type="entry name" value="Glycos_trans_3N"/>
    <property type="match status" value="1"/>
</dbReference>
<proteinExistence type="predicted"/>
<gene>
    <name evidence="5" type="ORF">METZ01_LOCUS174240</name>
</gene>
<name>A0A382C5Q6_9ZZZZ</name>
<evidence type="ECO:0008006" key="6">
    <source>
        <dbReference type="Google" id="ProtNLM"/>
    </source>
</evidence>
<evidence type="ECO:0000259" key="4">
    <source>
        <dbReference type="Pfam" id="PF02885"/>
    </source>
</evidence>
<evidence type="ECO:0000313" key="5">
    <source>
        <dbReference type="EMBL" id="SVB21386.1"/>
    </source>
</evidence>
<feature type="domain" description="Glycosyl transferase family 3" evidence="3">
    <location>
        <begin position="97"/>
        <end position="350"/>
    </location>
</feature>
<evidence type="ECO:0000256" key="1">
    <source>
        <dbReference type="ARBA" id="ARBA00022676"/>
    </source>
</evidence>
<dbReference type="Gene3D" id="1.20.970.10">
    <property type="entry name" value="Transferase, Pyrimidine Nucleoside Phosphorylase, Chain C"/>
    <property type="match status" value="1"/>
</dbReference>
<dbReference type="GO" id="GO:0005829">
    <property type="term" value="C:cytosol"/>
    <property type="evidence" value="ECO:0007669"/>
    <property type="project" value="TreeGrafter"/>
</dbReference>
<dbReference type="Gene3D" id="3.40.1030.10">
    <property type="entry name" value="Nucleoside phosphorylase/phosphoribosyltransferase catalytic domain"/>
    <property type="match status" value="1"/>
</dbReference>
<dbReference type="GO" id="GO:0004048">
    <property type="term" value="F:anthranilate phosphoribosyltransferase activity"/>
    <property type="evidence" value="ECO:0007669"/>
    <property type="project" value="InterPro"/>
</dbReference>
<evidence type="ECO:0000256" key="2">
    <source>
        <dbReference type="ARBA" id="ARBA00022679"/>
    </source>
</evidence>
<organism evidence="5">
    <name type="scientific">marine metagenome</name>
    <dbReference type="NCBI Taxonomy" id="408172"/>
    <lineage>
        <taxon>unclassified sequences</taxon>
        <taxon>metagenomes</taxon>
        <taxon>ecological metagenomes</taxon>
    </lineage>
</organism>
<dbReference type="SUPFAM" id="SSF52418">
    <property type="entry name" value="Nucleoside phosphorylase/phosphoribosyltransferase catalytic domain"/>
    <property type="match status" value="1"/>
</dbReference>
<dbReference type="AlphaFoldDB" id="A0A382C5Q6"/>
<dbReference type="EMBL" id="UINC01032924">
    <property type="protein sequence ID" value="SVB21386.1"/>
    <property type="molecule type" value="Genomic_DNA"/>
</dbReference>
<dbReference type="InterPro" id="IPR036320">
    <property type="entry name" value="Glycosyl_Trfase_fam3_N_dom_sf"/>
</dbReference>
<keyword evidence="1" id="KW-0328">Glycosyltransferase</keyword>
<accession>A0A382C5Q6</accession>
<protein>
    <recommendedName>
        <fullName evidence="6">Glycosyl transferase family 3 N-terminal domain-containing protein</fullName>
    </recommendedName>
</protein>
<dbReference type="InterPro" id="IPR017459">
    <property type="entry name" value="Glycosyl_Trfase_fam3_N_dom"/>
</dbReference>
<dbReference type="PANTHER" id="PTHR43285">
    <property type="entry name" value="ANTHRANILATE PHOSPHORIBOSYLTRANSFERASE"/>
    <property type="match status" value="1"/>
</dbReference>
<dbReference type="InterPro" id="IPR005940">
    <property type="entry name" value="Anthranilate_Pribosyl_Tfrase"/>
</dbReference>